<keyword evidence="8" id="KW-1185">Reference proteome</keyword>
<evidence type="ECO:0000256" key="4">
    <source>
        <dbReference type="ARBA" id="ARBA00022989"/>
    </source>
</evidence>
<comment type="subcellular location">
    <subcellularLocation>
        <location evidence="1">Membrane</location>
        <topology evidence="1">Single-pass type I membrane protein</topology>
    </subcellularLocation>
</comment>
<evidence type="ECO:0000313" key="7">
    <source>
        <dbReference type="EMBL" id="OWR50442.1"/>
    </source>
</evidence>
<organism evidence="7 8">
    <name type="scientific">Danaus plexippus plexippus</name>
    <dbReference type="NCBI Taxonomy" id="278856"/>
    <lineage>
        <taxon>Eukaryota</taxon>
        <taxon>Metazoa</taxon>
        <taxon>Ecdysozoa</taxon>
        <taxon>Arthropoda</taxon>
        <taxon>Hexapoda</taxon>
        <taxon>Insecta</taxon>
        <taxon>Pterygota</taxon>
        <taxon>Neoptera</taxon>
        <taxon>Endopterygota</taxon>
        <taxon>Lepidoptera</taxon>
        <taxon>Glossata</taxon>
        <taxon>Ditrysia</taxon>
        <taxon>Papilionoidea</taxon>
        <taxon>Nymphalidae</taxon>
        <taxon>Danainae</taxon>
        <taxon>Danaini</taxon>
        <taxon>Danaina</taxon>
        <taxon>Danaus</taxon>
        <taxon>Danaus</taxon>
    </lineage>
</organism>
<reference evidence="7 8" key="1">
    <citation type="journal article" date="2011" name="Cell">
        <title>The monarch butterfly genome yields insights into long-distance migration.</title>
        <authorList>
            <person name="Zhan S."/>
            <person name="Merlin C."/>
            <person name="Boore J.L."/>
            <person name="Reppert S.M."/>
        </authorList>
    </citation>
    <scope>NUCLEOTIDE SEQUENCE [LARGE SCALE GENOMIC DNA]</scope>
    <source>
        <strain evidence="7">F-2</strain>
    </source>
</reference>
<evidence type="ECO:0000256" key="3">
    <source>
        <dbReference type="ARBA" id="ARBA00022729"/>
    </source>
</evidence>
<dbReference type="Proteomes" id="UP000007151">
    <property type="component" value="Unassembled WGS sequence"/>
</dbReference>
<dbReference type="KEGG" id="dpl:KGM_203923"/>
<dbReference type="PANTHER" id="PTHR13055:SF12">
    <property type="entry name" value="LD40707P"/>
    <property type="match status" value="1"/>
</dbReference>
<dbReference type="InterPro" id="IPR002165">
    <property type="entry name" value="Plexin_repeat"/>
</dbReference>
<sequence length="544" mass="61142">MDFMQLKIKMIFLKTIFVICLSLHNVVTAEPEYTVHRGSIKYDGVKPEILPFQQHRLRRDASTYAVSSEAALVTSTLSTVTSESNYVPNVTAATTNATEATSAPSVVVTKIPLLGVNGSGVLHVNVTGNTPKVSDPILPDDNFPNIFKETPETIKAEQNLTSLNYDNHAFYNSSFIGNVTYFQEYWANITEPKSEVHSVLSDSHRRATTIKLSFDFPFYGHVVRNITVATGGFLYTGDHVHNWLAATQYIAPLMANFDTTITNDSLVKMHDDGEKFSVFWEKATLQEDHTKKFTFAVTLYNNGDIIFAYKDIPIPVQKINDVEHPVKVGISDAYLNDKILFYVRRKTIYEYHRISFMTHEITNNTILKLIALPTCLEYNTCSDCLNHNTGFNCLWCEKLQKCSSGTDRNKQDWLLRNCEKFNISSVQSCPASPHVDQPAGSNTAYETDSRDNNTDTAVLTDDNTEARVTARRAQEVHTTEARSPVGGVVAAFLAVALVCSLVSWALYAFKNPHTRSGQLLIKYRPSQWNWRRGEARYTAATIHM</sequence>
<accession>A0A212F9M9</accession>
<keyword evidence="3" id="KW-0732">Signal</keyword>
<dbReference type="GO" id="GO:0016020">
    <property type="term" value="C:membrane"/>
    <property type="evidence" value="ECO:0007669"/>
    <property type="project" value="UniProtKB-SubCell"/>
</dbReference>
<dbReference type="Gene3D" id="3.30.1680.10">
    <property type="entry name" value="ligand-binding face of the semaphorins, domain 2"/>
    <property type="match status" value="1"/>
</dbReference>
<dbReference type="OrthoDB" id="6285106at2759"/>
<evidence type="ECO:0000256" key="6">
    <source>
        <dbReference type="ARBA" id="ARBA00023180"/>
    </source>
</evidence>
<name>A0A212F9M9_DANPL</name>
<dbReference type="AlphaFoldDB" id="A0A212F9M9"/>
<evidence type="ECO:0000313" key="8">
    <source>
        <dbReference type="Proteomes" id="UP000007151"/>
    </source>
</evidence>
<protein>
    <submittedName>
        <fullName evidence="7">Plexin domain-containing protein 2</fullName>
    </submittedName>
</protein>
<keyword evidence="5" id="KW-0472">Membrane</keyword>
<evidence type="ECO:0000256" key="1">
    <source>
        <dbReference type="ARBA" id="ARBA00004479"/>
    </source>
</evidence>
<comment type="caution">
    <text evidence="7">The sequence shown here is derived from an EMBL/GenBank/DDBJ whole genome shotgun (WGS) entry which is preliminary data.</text>
</comment>
<dbReference type="InterPro" id="IPR016201">
    <property type="entry name" value="PSI"/>
</dbReference>
<dbReference type="Pfam" id="PF01437">
    <property type="entry name" value="PSI"/>
    <property type="match status" value="1"/>
</dbReference>
<evidence type="ECO:0000256" key="5">
    <source>
        <dbReference type="ARBA" id="ARBA00023136"/>
    </source>
</evidence>
<dbReference type="PANTHER" id="PTHR13055">
    <property type="entry name" value="TUMOR ENDOTHELIAL MARKER 7 RELATED"/>
    <property type="match status" value="1"/>
</dbReference>
<keyword evidence="2" id="KW-0812">Transmembrane</keyword>
<proteinExistence type="predicted"/>
<dbReference type="FunCoup" id="A0A212F9M9">
    <property type="interactions" value="196"/>
</dbReference>
<keyword evidence="6" id="KW-0325">Glycoprotein</keyword>
<gene>
    <name evidence="7" type="ORF">KGM_203923</name>
</gene>
<dbReference type="eggNOG" id="KOG3848">
    <property type="taxonomic scope" value="Eukaryota"/>
</dbReference>
<keyword evidence="4" id="KW-1133">Transmembrane helix</keyword>
<dbReference type="SMART" id="SM00423">
    <property type="entry name" value="PSI"/>
    <property type="match status" value="1"/>
</dbReference>
<dbReference type="EMBL" id="AGBW02009564">
    <property type="protein sequence ID" value="OWR50442.1"/>
    <property type="molecule type" value="Genomic_DNA"/>
</dbReference>
<dbReference type="STRING" id="278856.A0A212F9M9"/>
<evidence type="ECO:0000256" key="2">
    <source>
        <dbReference type="ARBA" id="ARBA00022692"/>
    </source>
</evidence>
<dbReference type="InterPro" id="IPR031152">
    <property type="entry name" value="PLXDC"/>
</dbReference>